<dbReference type="GO" id="GO:0008137">
    <property type="term" value="F:NADH dehydrogenase (ubiquinone) activity"/>
    <property type="evidence" value="ECO:0007669"/>
    <property type="project" value="InterPro"/>
</dbReference>
<dbReference type="SUPFAM" id="SSF143243">
    <property type="entry name" value="Nqo5-like"/>
    <property type="match status" value="1"/>
</dbReference>
<organism evidence="3 4">
    <name type="scientific">Rhodovastum atsumiense</name>
    <dbReference type="NCBI Taxonomy" id="504468"/>
    <lineage>
        <taxon>Bacteria</taxon>
        <taxon>Pseudomonadati</taxon>
        <taxon>Pseudomonadota</taxon>
        <taxon>Alphaproteobacteria</taxon>
        <taxon>Acetobacterales</taxon>
        <taxon>Acetobacteraceae</taxon>
        <taxon>Rhodovastum</taxon>
    </lineage>
</organism>
<reference evidence="3 4" key="1">
    <citation type="submission" date="2019-09" db="EMBL/GenBank/DDBJ databases">
        <title>Genome sequence of Rhodovastum atsumiense, a diverse member of the Acetobacteraceae family of non-sulfur purple photosynthetic bacteria.</title>
        <authorList>
            <person name="Meyer T."/>
            <person name="Kyndt J."/>
        </authorList>
    </citation>
    <scope>NUCLEOTIDE SEQUENCE [LARGE SCALE GENOMIC DNA]</scope>
    <source>
        <strain evidence="3 4">DSM 21279</strain>
    </source>
</reference>
<dbReference type="Pfam" id="PF00329">
    <property type="entry name" value="Complex1_30kDa"/>
    <property type="match status" value="1"/>
</dbReference>
<evidence type="ECO:0000313" key="4">
    <source>
        <dbReference type="Proteomes" id="UP000325255"/>
    </source>
</evidence>
<proteinExistence type="predicted"/>
<evidence type="ECO:0000259" key="2">
    <source>
        <dbReference type="Pfam" id="PF00329"/>
    </source>
</evidence>
<dbReference type="EMBL" id="VWPK01000014">
    <property type="protein sequence ID" value="KAA5612194.1"/>
    <property type="molecule type" value="Genomic_DNA"/>
</dbReference>
<gene>
    <name evidence="3" type="ORF">F1189_11070</name>
</gene>
<dbReference type="Proteomes" id="UP000325255">
    <property type="component" value="Unassembled WGS sequence"/>
</dbReference>
<comment type="caution">
    <text evidence="3">The sequence shown here is derived from an EMBL/GenBank/DDBJ whole genome shotgun (WGS) entry which is preliminary data.</text>
</comment>
<keyword evidence="4" id="KW-1185">Reference proteome</keyword>
<accession>A0A5M6IV62</accession>
<protein>
    <submittedName>
        <fullName evidence="3">NADH-quinone oxidoreductase subunit C</fullName>
    </submittedName>
</protein>
<evidence type="ECO:0000256" key="1">
    <source>
        <dbReference type="SAM" id="MobiDB-lite"/>
    </source>
</evidence>
<dbReference type="OrthoDB" id="9803286at2"/>
<evidence type="ECO:0000313" key="3">
    <source>
        <dbReference type="EMBL" id="KAA5612194.1"/>
    </source>
</evidence>
<dbReference type="RefSeq" id="WP_150040802.1">
    <property type="nucleotide sequence ID" value="NZ_OW485601.1"/>
</dbReference>
<name>A0A5M6IV62_9PROT</name>
<dbReference type="InterPro" id="IPR001268">
    <property type="entry name" value="NADH_UbQ_OxRdtase_30kDa_su"/>
</dbReference>
<feature type="region of interest" description="Disordered" evidence="1">
    <location>
        <begin position="63"/>
        <end position="88"/>
    </location>
</feature>
<sequence>MSRFPDALELQLREAAPAGLQFAASTDRHGVTAAWCDLASKDDLPKVSELLRTIGARLSMITGAQPPAPEAEEDQEPEEGKPAAPLPVNFGGTPMDGTTYEITYQFDLAGDTLTLTAFVPQGGAIASLTPLFRGADWPEREIMETFNLVFEGHPNPVRLFIADDIEPAVLERLIPLSTLVNAASTKDLWNKVAKAAAGKAAP</sequence>
<dbReference type="InterPro" id="IPR037232">
    <property type="entry name" value="NADH_quin_OxRdtase_su_C/D-like"/>
</dbReference>
<dbReference type="Gene3D" id="3.30.460.80">
    <property type="entry name" value="NADH:ubiquinone oxidoreductase, 30kDa subunit"/>
    <property type="match status" value="1"/>
</dbReference>
<dbReference type="AlphaFoldDB" id="A0A5M6IV62"/>
<feature type="domain" description="NADH:ubiquinone oxidoreductase 30kDa subunit" evidence="2">
    <location>
        <begin position="97"/>
        <end position="166"/>
    </location>
</feature>